<evidence type="ECO:0000313" key="3">
    <source>
        <dbReference type="Proteomes" id="UP001233172"/>
    </source>
</evidence>
<comment type="caution">
    <text evidence="2">The sequence shown here is derived from an EMBL/GenBank/DDBJ whole genome shotgun (WGS) entry which is preliminary data.</text>
</comment>
<name>A0AAD8EZA0_BIOPF</name>
<dbReference type="AlphaFoldDB" id="A0AAD8EZA0"/>
<reference evidence="2" key="2">
    <citation type="submission" date="2023-04" db="EMBL/GenBank/DDBJ databases">
        <authorList>
            <person name="Bu L."/>
            <person name="Lu L."/>
            <person name="Laidemitt M.R."/>
            <person name="Zhang S.M."/>
            <person name="Mutuku M."/>
            <person name="Mkoji G."/>
            <person name="Steinauer M."/>
            <person name="Loker E.S."/>
        </authorList>
    </citation>
    <scope>NUCLEOTIDE SEQUENCE</scope>
    <source>
        <strain evidence="2">KasaAsao</strain>
        <tissue evidence="2">Whole Snail</tissue>
    </source>
</reference>
<proteinExistence type="predicted"/>
<keyword evidence="3" id="KW-1185">Reference proteome</keyword>
<evidence type="ECO:0000256" key="1">
    <source>
        <dbReference type="SAM" id="SignalP"/>
    </source>
</evidence>
<sequence>MRLGLVLNLNFAFIVCFESWMSDLCNFTGDWSEYLNHLSQFQLSVCTLRCNVTDIVDFGKDKYQVLSVYYCSYCICSGPSCKSSKICCPNISAAQPQSQFDVIKVNVSNENKNKRICKLDPELFPEKFRLELDCFINRKLIPIELTCPPDYQDNVTVEYLCEADLLIEERSLDTCIKVLDNATNVVYKNKFCALCNRVSQDFPALTQGDCQHPTYLFKFQNPQRSVWLSFLTDSNLTEENEEHGVRLCQSKCSETEWSAPDGSCLQIHCTDGKQLSDDDVRIEYTLNIMFMLQSQDDYVNWSKFKEHFSRLALLQFFTLQFVNFNLMEYQMTITNTVIPPEVRIAIDLNGTELEITDNKDLIMLNVNKNGRLHVCIDFLDIKLNERYN</sequence>
<gene>
    <name evidence="2" type="ORF">Bpfe_026358</name>
</gene>
<keyword evidence="1" id="KW-0732">Signal</keyword>
<organism evidence="2 3">
    <name type="scientific">Biomphalaria pfeifferi</name>
    <name type="common">Bloodfluke planorb</name>
    <name type="synonym">Freshwater snail</name>
    <dbReference type="NCBI Taxonomy" id="112525"/>
    <lineage>
        <taxon>Eukaryota</taxon>
        <taxon>Metazoa</taxon>
        <taxon>Spiralia</taxon>
        <taxon>Lophotrochozoa</taxon>
        <taxon>Mollusca</taxon>
        <taxon>Gastropoda</taxon>
        <taxon>Heterobranchia</taxon>
        <taxon>Euthyneura</taxon>
        <taxon>Panpulmonata</taxon>
        <taxon>Hygrophila</taxon>
        <taxon>Lymnaeoidea</taxon>
        <taxon>Planorbidae</taxon>
        <taxon>Biomphalaria</taxon>
    </lineage>
</organism>
<keyword evidence="2" id="KW-0675">Receptor</keyword>
<evidence type="ECO:0000313" key="2">
    <source>
        <dbReference type="EMBL" id="KAK0044224.1"/>
    </source>
</evidence>
<protein>
    <submittedName>
        <fullName evidence="2">Adhesion G protein-coupled receptor E4P</fullName>
    </submittedName>
</protein>
<feature type="chain" id="PRO_5041976000" evidence="1">
    <location>
        <begin position="17"/>
        <end position="388"/>
    </location>
</feature>
<feature type="signal peptide" evidence="1">
    <location>
        <begin position="1"/>
        <end position="16"/>
    </location>
</feature>
<reference evidence="2" key="1">
    <citation type="journal article" date="2023" name="PLoS Negl. Trop. Dis.">
        <title>A genome sequence for Biomphalaria pfeifferi, the major vector snail for the human-infecting parasite Schistosoma mansoni.</title>
        <authorList>
            <person name="Bu L."/>
            <person name="Lu L."/>
            <person name="Laidemitt M.R."/>
            <person name="Zhang S.M."/>
            <person name="Mutuku M."/>
            <person name="Mkoji G."/>
            <person name="Steinauer M."/>
            <person name="Loker E.S."/>
        </authorList>
    </citation>
    <scope>NUCLEOTIDE SEQUENCE</scope>
    <source>
        <strain evidence="2">KasaAsao</strain>
    </source>
</reference>
<dbReference type="Proteomes" id="UP001233172">
    <property type="component" value="Unassembled WGS sequence"/>
</dbReference>
<accession>A0AAD8EZA0</accession>
<dbReference type="EMBL" id="JASAOG010000202">
    <property type="protein sequence ID" value="KAK0044224.1"/>
    <property type="molecule type" value="Genomic_DNA"/>
</dbReference>